<dbReference type="InterPro" id="IPR019276">
    <property type="entry name" value="DUF2303"/>
</dbReference>
<keyword evidence="2" id="KW-1185">Reference proteome</keyword>
<sequence>METLTDVQSAINAGMTMGKVFEINEYPAVMVPEGAQLKVLPELMPRPERIKKSVQLRTIEDFIRYHNRYANKDSTVFANIDTGSFKSVIDYHEAPCFADNCDHTANYTCPETNEWASWKRHSGDWMKQNEFAEFLQDNHLQIYKPKEEEFKPEELDVVVDKLPDSTTMIEIANTLQVTSESKVTQGQNLHNGAMRISYTDEVDGRAGPNNEIEIPTYFLLGIQLFKGGNHYMILCRLKYRKEGPSVRLRYELVRPHKAHERAVLDVIKRLRGETPVKDADGKPTEETLPGIEQGHIYEIVS</sequence>
<dbReference type="EMBL" id="FNVQ01000001">
    <property type="protein sequence ID" value="SEG15963.1"/>
    <property type="molecule type" value="Genomic_DNA"/>
</dbReference>
<dbReference type="Proteomes" id="UP000236745">
    <property type="component" value="Unassembled WGS sequence"/>
</dbReference>
<dbReference type="AlphaFoldDB" id="A0A1H5XWE0"/>
<organism evidence="1 2">
    <name type="scientific">Marinobacterium lutimaris</name>
    <dbReference type="NCBI Taxonomy" id="568106"/>
    <lineage>
        <taxon>Bacteria</taxon>
        <taxon>Pseudomonadati</taxon>
        <taxon>Pseudomonadota</taxon>
        <taxon>Gammaproteobacteria</taxon>
        <taxon>Oceanospirillales</taxon>
        <taxon>Oceanospirillaceae</taxon>
        <taxon>Marinobacterium</taxon>
    </lineage>
</organism>
<dbReference type="Pfam" id="PF10065">
    <property type="entry name" value="DUF2303"/>
    <property type="match status" value="1"/>
</dbReference>
<evidence type="ECO:0000313" key="1">
    <source>
        <dbReference type="EMBL" id="SEG15963.1"/>
    </source>
</evidence>
<name>A0A1H5XWE0_9GAMM</name>
<proteinExistence type="predicted"/>
<gene>
    <name evidence="1" type="ORF">SAMN05444390_1011526</name>
</gene>
<protein>
    <submittedName>
        <fullName evidence="1">Uncharacterized conserved protein YfdQ, DUF2303 family</fullName>
    </submittedName>
</protein>
<evidence type="ECO:0000313" key="2">
    <source>
        <dbReference type="Proteomes" id="UP000236745"/>
    </source>
</evidence>
<dbReference type="OrthoDB" id="3598762at2"/>
<accession>A0A1H5XWE0</accession>
<dbReference type="RefSeq" id="WP_104002421.1">
    <property type="nucleotide sequence ID" value="NZ_FNVQ01000001.1"/>
</dbReference>
<reference evidence="1 2" key="1">
    <citation type="submission" date="2016-10" db="EMBL/GenBank/DDBJ databases">
        <authorList>
            <person name="de Groot N.N."/>
        </authorList>
    </citation>
    <scope>NUCLEOTIDE SEQUENCE [LARGE SCALE GENOMIC DNA]</scope>
    <source>
        <strain evidence="1 2">DSM 22012</strain>
    </source>
</reference>